<reference evidence="1" key="1">
    <citation type="submission" date="2016-07" db="EMBL/GenBank/DDBJ databases">
        <title>Salivary Glands transcriptome analysis on engorged females of Ornithodoros brasiliensis (Acari:Argasidae).</title>
        <authorList>
            <person name="Simons S.M."/>
            <person name="Carvalho E."/>
            <person name="Junqueira-de-Azevedo I."/>
            <person name="Ho P.L."/>
            <person name="Giovanni D."/>
            <person name="Mendonca R."/>
            <person name="Onofrio V."/>
            <person name="Landulfo G."/>
            <person name="Ramirez D."/>
            <person name="Barros-Battesti D."/>
        </authorList>
    </citation>
    <scope>NUCLEOTIDE SEQUENCE</scope>
    <source>
        <strain evidence="1">Female</strain>
        <tissue evidence="1">Salivary gland</tissue>
    </source>
</reference>
<accession>A0A1D2AJ33</accession>
<organism evidence="1">
    <name type="scientific">Ornithodoros brasiliensis</name>
    <name type="common">Mouro tick</name>
    <dbReference type="NCBI Taxonomy" id="888526"/>
    <lineage>
        <taxon>Eukaryota</taxon>
        <taxon>Metazoa</taxon>
        <taxon>Ecdysozoa</taxon>
        <taxon>Arthropoda</taxon>
        <taxon>Chelicerata</taxon>
        <taxon>Arachnida</taxon>
        <taxon>Acari</taxon>
        <taxon>Parasitiformes</taxon>
        <taxon>Ixodida</taxon>
        <taxon>Ixodoidea</taxon>
        <taxon>Argasidae</taxon>
        <taxon>Ornithodorinae</taxon>
        <taxon>Ornithodoros</taxon>
    </lineage>
</organism>
<protein>
    <submittedName>
        <fullName evidence="1">Uncharacterized protein</fullName>
    </submittedName>
</protein>
<evidence type="ECO:0000313" key="1">
    <source>
        <dbReference type="EMBL" id="JAT79091.1"/>
    </source>
</evidence>
<proteinExistence type="predicted"/>
<dbReference type="EMBL" id="GETE01000470">
    <property type="protein sequence ID" value="JAT79091.1"/>
    <property type="molecule type" value="Transcribed_RNA"/>
</dbReference>
<name>A0A1D2AJ33_ORNBR</name>
<feature type="non-terminal residue" evidence="1">
    <location>
        <position position="1"/>
    </location>
</feature>
<sequence>DTTSFVCFNNVHVYIPTINALYKCNNILATRFVACPIKMYRAICVDNSAIVWQVKLRIYRCCCIRGRLFNESLDVGCVLCVCTLC</sequence>
<dbReference type="AlphaFoldDB" id="A0A1D2AJ33"/>